<dbReference type="GO" id="GO:0016787">
    <property type="term" value="F:hydrolase activity"/>
    <property type="evidence" value="ECO:0007669"/>
    <property type="project" value="UniProtKB-KW"/>
</dbReference>
<keyword evidence="1" id="KW-0378">Hydrolase</keyword>
<proteinExistence type="predicted"/>
<reference evidence="1 2" key="1">
    <citation type="submission" date="2024-09" db="EMBL/GenBank/DDBJ databases">
        <authorList>
            <person name="Sun Q."/>
            <person name="Mori K."/>
        </authorList>
    </citation>
    <scope>NUCLEOTIDE SEQUENCE [LARGE SCALE GENOMIC DNA]</scope>
    <source>
        <strain evidence="1 2">JCM 15389</strain>
    </source>
</reference>
<dbReference type="EC" id="3.5.1.-" evidence="1"/>
<dbReference type="SUPFAM" id="SSF102588">
    <property type="entry name" value="LmbE-like"/>
    <property type="match status" value="1"/>
</dbReference>
<evidence type="ECO:0000313" key="2">
    <source>
        <dbReference type="Proteomes" id="UP001589788"/>
    </source>
</evidence>
<dbReference type="InterPro" id="IPR003737">
    <property type="entry name" value="GlcNAc_PI_deacetylase-related"/>
</dbReference>
<dbReference type="InterPro" id="IPR024078">
    <property type="entry name" value="LmbE-like_dom_sf"/>
</dbReference>
<sequence>MSERPGLLVVRPGEDPVRSVLVVTAHPDDVDFGMAGTVATWTDAGVRVSYCVVTDGDAGGFDRSVPRREMPRIRRAEQQAAAKEVGVEEVVFLGYPDGRLAPSLELRRDISRVIRQVRPDRVVCQSPERSWSRIFTSHPDHLAAAEATVCAVYPDARNPFAHPELLEEEGLEPHVVRELWLMGTDQPDRVVDVTDQVERKLAALRCHASQHPDVAAMEERVRGWLATTAEAAGLPPGRAAEAFRAVQTG</sequence>
<dbReference type="Pfam" id="PF02585">
    <property type="entry name" value="PIG-L"/>
    <property type="match status" value="1"/>
</dbReference>
<comment type="caution">
    <text evidence="1">The sequence shown here is derived from an EMBL/GenBank/DDBJ whole genome shotgun (WGS) entry which is preliminary data.</text>
</comment>
<dbReference type="PANTHER" id="PTHR12993:SF28">
    <property type="entry name" value="LMBE FAMILY PROTEIN"/>
    <property type="match status" value="1"/>
</dbReference>
<accession>A0ABV6C0A0</accession>
<dbReference type="RefSeq" id="WP_377788059.1">
    <property type="nucleotide sequence ID" value="NZ_JBHLYQ010000016.1"/>
</dbReference>
<dbReference type="EMBL" id="JBHLYQ010000016">
    <property type="protein sequence ID" value="MFC0081120.1"/>
    <property type="molecule type" value="Genomic_DNA"/>
</dbReference>
<dbReference type="Proteomes" id="UP001589788">
    <property type="component" value="Unassembled WGS sequence"/>
</dbReference>
<name>A0ABV6C0A0_9ACTN</name>
<evidence type="ECO:0000313" key="1">
    <source>
        <dbReference type="EMBL" id="MFC0081120.1"/>
    </source>
</evidence>
<gene>
    <name evidence="1" type="ORF">ACFFRE_02960</name>
</gene>
<dbReference type="Gene3D" id="3.40.50.10320">
    <property type="entry name" value="LmbE-like"/>
    <property type="match status" value="1"/>
</dbReference>
<organism evidence="1 2">
    <name type="scientific">Aciditerrimonas ferrireducens</name>
    <dbReference type="NCBI Taxonomy" id="667306"/>
    <lineage>
        <taxon>Bacteria</taxon>
        <taxon>Bacillati</taxon>
        <taxon>Actinomycetota</taxon>
        <taxon>Acidimicrobiia</taxon>
        <taxon>Acidimicrobiales</taxon>
        <taxon>Acidimicrobiaceae</taxon>
        <taxon>Aciditerrimonas</taxon>
    </lineage>
</organism>
<keyword evidence="2" id="KW-1185">Reference proteome</keyword>
<protein>
    <submittedName>
        <fullName evidence="1">PIG-L deacetylase family protein</fullName>
        <ecNumber evidence="1">3.5.1.-</ecNumber>
    </submittedName>
</protein>
<dbReference type="PANTHER" id="PTHR12993">
    <property type="entry name" value="N-ACETYLGLUCOSAMINYL-PHOSPHATIDYLINOSITOL DE-N-ACETYLASE-RELATED"/>
    <property type="match status" value="1"/>
</dbReference>